<protein>
    <submittedName>
        <fullName evidence="2">DUF6268 family outer membrane beta-barrel protein</fullName>
    </submittedName>
</protein>
<proteinExistence type="predicted"/>
<reference evidence="2 3" key="1">
    <citation type="submission" date="2022-04" db="EMBL/GenBank/DDBJ databases">
        <title>The arsenic-methylating capacity of Chitinophaga filiformis YT5 during chitin decomposition.</title>
        <authorList>
            <person name="Chen G."/>
            <person name="Liang Y."/>
        </authorList>
    </citation>
    <scope>NUCLEOTIDE SEQUENCE [LARGE SCALE GENOMIC DNA]</scope>
    <source>
        <strain evidence="2 3">YT5</strain>
    </source>
</reference>
<accession>A0ABY4HY45</accession>
<dbReference type="RefSeq" id="WP_247809724.1">
    <property type="nucleotide sequence ID" value="NZ_CP095855.1"/>
</dbReference>
<name>A0ABY4HY45_CHIFI</name>
<evidence type="ECO:0000259" key="1">
    <source>
        <dbReference type="Pfam" id="PF19783"/>
    </source>
</evidence>
<sequence length="304" mass="34785">MLNRHLLIAISCLAPVIGIAQQRKELAQIGYIYIPVKLNDTSASARVLDIEFTMPVFRKPKESLMLKMEFGKMSFHNFRDVVEETLYSVALQGAYSRKFSDTTKTFTLLGQIGIFSDWEDISGEDIRGTIGFQYKYARSPRLKYGLGLAYSNQFFGHQISPYVTFDYRPNKHWDIYGQFPTNMRAAYLITERDNVALGIRGLTRSYRLSNRQGPGHYENSGFIQTTQWSAKAYYEHTFGKHLTLSGSAGYAIINKFRQFDYIPGSMLNSWTIITFPVGKKRPDPNQEVSKAGMVYQLSLSYTLK</sequence>
<dbReference type="Proteomes" id="UP000830198">
    <property type="component" value="Chromosome"/>
</dbReference>
<evidence type="ECO:0000313" key="2">
    <source>
        <dbReference type="EMBL" id="UPK67381.1"/>
    </source>
</evidence>
<keyword evidence="3" id="KW-1185">Reference proteome</keyword>
<dbReference type="InterPro" id="IPR046235">
    <property type="entry name" value="DUF6268"/>
</dbReference>
<dbReference type="EMBL" id="CP095855">
    <property type="protein sequence ID" value="UPK67381.1"/>
    <property type="molecule type" value="Genomic_DNA"/>
</dbReference>
<evidence type="ECO:0000313" key="3">
    <source>
        <dbReference type="Proteomes" id="UP000830198"/>
    </source>
</evidence>
<feature type="domain" description="DUF6268" evidence="1">
    <location>
        <begin position="63"/>
        <end position="256"/>
    </location>
</feature>
<gene>
    <name evidence="2" type="ORF">MYF79_20785</name>
</gene>
<dbReference type="Pfam" id="PF19783">
    <property type="entry name" value="DUF6268"/>
    <property type="match status" value="1"/>
</dbReference>
<organism evidence="2 3">
    <name type="scientific">Chitinophaga filiformis</name>
    <name type="common">Myxococcus filiformis</name>
    <name type="synonym">Flexibacter filiformis</name>
    <dbReference type="NCBI Taxonomy" id="104663"/>
    <lineage>
        <taxon>Bacteria</taxon>
        <taxon>Pseudomonadati</taxon>
        <taxon>Bacteroidota</taxon>
        <taxon>Chitinophagia</taxon>
        <taxon>Chitinophagales</taxon>
        <taxon>Chitinophagaceae</taxon>
        <taxon>Chitinophaga</taxon>
    </lineage>
</organism>